<dbReference type="EMBL" id="JAPOHA010000006">
    <property type="protein sequence ID" value="MCY1713987.1"/>
    <property type="molecule type" value="Genomic_DNA"/>
</dbReference>
<name>A0ABT4BSX1_9FIRM</name>
<evidence type="ECO:0000256" key="2">
    <source>
        <dbReference type="ARBA" id="ARBA00022475"/>
    </source>
</evidence>
<evidence type="ECO:0000256" key="1">
    <source>
        <dbReference type="ARBA" id="ARBA00004651"/>
    </source>
</evidence>
<dbReference type="InterPro" id="IPR004477">
    <property type="entry name" value="ComEC_N"/>
</dbReference>
<comment type="caution">
    <text evidence="8">The sequence shown here is derived from an EMBL/GenBank/DDBJ whole genome shotgun (WGS) entry which is preliminary data.</text>
</comment>
<feature type="transmembrane region" description="Helical" evidence="6">
    <location>
        <begin position="51"/>
        <end position="70"/>
    </location>
</feature>
<proteinExistence type="predicted"/>
<feature type="transmembrane region" description="Helical" evidence="6">
    <location>
        <begin position="502"/>
        <end position="520"/>
    </location>
</feature>
<feature type="transmembrane region" description="Helical" evidence="6">
    <location>
        <begin position="371"/>
        <end position="397"/>
    </location>
</feature>
<dbReference type="RefSeq" id="WP_268058039.1">
    <property type="nucleotide sequence ID" value="NZ_JAPOHA010000006.1"/>
</dbReference>
<keyword evidence="9" id="KW-1185">Reference proteome</keyword>
<evidence type="ECO:0000256" key="5">
    <source>
        <dbReference type="ARBA" id="ARBA00023136"/>
    </source>
</evidence>
<protein>
    <submittedName>
        <fullName evidence="8">ComEC/Rec2 family competence protein</fullName>
    </submittedName>
</protein>
<keyword evidence="3 6" id="KW-0812">Transmembrane</keyword>
<dbReference type="Pfam" id="PF03772">
    <property type="entry name" value="Competence"/>
    <property type="match status" value="1"/>
</dbReference>
<feature type="transmembrane region" description="Helical" evidence="6">
    <location>
        <begin position="409"/>
        <end position="431"/>
    </location>
</feature>
<keyword evidence="4 6" id="KW-1133">Transmembrane helix</keyword>
<evidence type="ECO:0000256" key="3">
    <source>
        <dbReference type="ARBA" id="ARBA00022692"/>
    </source>
</evidence>
<keyword evidence="5 6" id="KW-0472">Membrane</keyword>
<feature type="transmembrane region" description="Helical" evidence="6">
    <location>
        <begin position="472"/>
        <end position="490"/>
    </location>
</feature>
<reference evidence="8 9" key="1">
    <citation type="submission" date="2022-11" db="EMBL/GenBank/DDBJ databases">
        <authorList>
            <person name="Caiyu Z."/>
        </authorList>
    </citation>
    <scope>NUCLEOTIDE SEQUENCE [LARGE SCALE GENOMIC DNA]</scope>
    <source>
        <strain evidence="8 9">YR-4</strain>
    </source>
</reference>
<comment type="subcellular location">
    <subcellularLocation>
        <location evidence="1">Cell membrane</location>
        <topology evidence="1">Multi-pass membrane protein</topology>
    </subcellularLocation>
</comment>
<evidence type="ECO:0000256" key="6">
    <source>
        <dbReference type="SAM" id="Phobius"/>
    </source>
</evidence>
<feature type="transmembrane region" description="Helical" evidence="6">
    <location>
        <begin position="270"/>
        <end position="303"/>
    </location>
</feature>
<accession>A0ABT4BSX1</accession>
<feature type="domain" description="ComEC/Rec2-related protein" evidence="7">
    <location>
        <begin position="218"/>
        <end position="491"/>
    </location>
</feature>
<feature type="transmembrane region" description="Helical" evidence="6">
    <location>
        <begin position="241"/>
        <end position="263"/>
    </location>
</feature>
<dbReference type="NCBIfam" id="TIGR00360">
    <property type="entry name" value="ComEC_N-term"/>
    <property type="match status" value="1"/>
</dbReference>
<organism evidence="8 9">
    <name type="scientific">Caproiciproducens galactitolivorans</name>
    <dbReference type="NCBI Taxonomy" id="642589"/>
    <lineage>
        <taxon>Bacteria</taxon>
        <taxon>Bacillati</taxon>
        <taxon>Bacillota</taxon>
        <taxon>Clostridia</taxon>
        <taxon>Eubacteriales</taxon>
        <taxon>Acutalibacteraceae</taxon>
        <taxon>Caproiciproducens</taxon>
    </lineage>
</organism>
<evidence type="ECO:0000313" key="9">
    <source>
        <dbReference type="Proteomes" id="UP001082703"/>
    </source>
</evidence>
<feature type="transmembrane region" description="Helical" evidence="6">
    <location>
        <begin position="438"/>
        <end position="460"/>
    </location>
</feature>
<keyword evidence="2" id="KW-1003">Cell membrane</keyword>
<gene>
    <name evidence="8" type="ORF">OUY18_06945</name>
</gene>
<dbReference type="Proteomes" id="UP001082703">
    <property type="component" value="Unassembled WGS sequence"/>
</dbReference>
<feature type="transmembrane region" description="Helical" evidence="6">
    <location>
        <begin position="330"/>
        <end position="350"/>
    </location>
</feature>
<evidence type="ECO:0000259" key="7">
    <source>
        <dbReference type="Pfam" id="PF03772"/>
    </source>
</evidence>
<evidence type="ECO:0000313" key="8">
    <source>
        <dbReference type="EMBL" id="MCY1713987.1"/>
    </source>
</evidence>
<feature type="transmembrane region" description="Helical" evidence="6">
    <location>
        <begin position="28"/>
        <end position="44"/>
    </location>
</feature>
<dbReference type="PANTHER" id="PTHR30619">
    <property type="entry name" value="DNA INTERNALIZATION/COMPETENCE PROTEIN COMEC/REC2"/>
    <property type="match status" value="1"/>
</dbReference>
<evidence type="ECO:0000256" key="4">
    <source>
        <dbReference type="ARBA" id="ARBA00022989"/>
    </source>
</evidence>
<sequence>MKRPLVLVGFCYLLTLAAAVYCGAKWSLVFACGSLLGFIGTLFVPKLRGTAVFSTALLTVSIAFGAFYGFHETVVEPVQKLAGQDAVIEGTVCELPAKAYGRFYYVVEVNSISQKSAPKPFKIRLSAQNALNVEPYSHVKGRVHLFLPNGGEGYSSRSYYISKGIPLFAFLYEYEGVKVSPPTQKPPYYYALRLRSALLKSVRSMLPPDEAGLVNGVLFGDTASLPKQVTEDFRTIGISHILSVSGLHMTTMAQLILMLLLFLRIPKKPACILASAGVICFMAITCFVPSVTRSGIMCLLYLMGMVVFRRPDSLNSLGIAVLLISLWNPYAAADVGLLLSFAATLGLILYSGKTADSLNAKFDRVRQISSLVRGINGILGTTVWAVLFTLPIIILTFGRVSLAAPAANLLELVPSTLMMNFSAIASVINLISPKSFLAMPFALASGLLAKFMLACAHMLAQVPFASVPASGGFVMLWLSGTILLFAAAMLMKKSRRLYQNTALLSAILLLTGILSNQIFLRDVTRLAVLDVGSANAVVLTRNGHAAVLGCGGFSSGPIKSYLQSEGITRLDCIQPLTLSNEESKNASELIHTFTPRKVVIQKEGLIDGFLQKELPNTGEVTVFNAVSRSDLWNNTNVNVQWNGNACAAHIRASGVSVLICPDGVDLSGLPIEWLDADLVVTDSTPGQMDLLDPVCTVLSMDQEDLCKAGSKVRGWNPVVTGGAGNVVLELQENRTMKIRRE</sequence>
<dbReference type="PANTHER" id="PTHR30619:SF1">
    <property type="entry name" value="RECOMBINATION PROTEIN 2"/>
    <property type="match status" value="1"/>
</dbReference>
<dbReference type="InterPro" id="IPR052159">
    <property type="entry name" value="Competence_DNA_uptake"/>
</dbReference>